<protein>
    <submittedName>
        <fullName evidence="5">ATP-dependent metallopeptidase FtsH/Yme1/Tma family protein</fullName>
    </submittedName>
</protein>
<keyword evidence="2" id="KW-0378">Hydrolase</keyword>
<evidence type="ECO:0000259" key="4">
    <source>
        <dbReference type="Pfam" id="PF06480"/>
    </source>
</evidence>
<keyword evidence="3" id="KW-0472">Membrane</keyword>
<dbReference type="EMBL" id="JAFITO010000012">
    <property type="protein sequence ID" value="MBN4068377.1"/>
    <property type="molecule type" value="Genomic_DNA"/>
</dbReference>
<proteinExistence type="predicted"/>
<evidence type="ECO:0000256" key="2">
    <source>
        <dbReference type="ARBA" id="ARBA00022801"/>
    </source>
</evidence>
<comment type="caution">
    <text evidence="5">The sequence shown here is derived from an EMBL/GenBank/DDBJ whole genome shotgun (WGS) entry which is preliminary data.</text>
</comment>
<keyword evidence="3" id="KW-1133">Transmembrane helix</keyword>
<dbReference type="Pfam" id="PF06480">
    <property type="entry name" value="FtsH_ext"/>
    <property type="match status" value="1"/>
</dbReference>
<keyword evidence="3" id="KW-0812">Transmembrane</keyword>
<evidence type="ECO:0000256" key="1">
    <source>
        <dbReference type="ARBA" id="ARBA00022670"/>
    </source>
</evidence>
<feature type="non-terminal residue" evidence="5">
    <location>
        <position position="115"/>
    </location>
</feature>
<keyword evidence="6" id="KW-1185">Reference proteome</keyword>
<dbReference type="InterPro" id="IPR011546">
    <property type="entry name" value="Pept_M41_FtsH_extracell"/>
</dbReference>
<organism evidence="5 6">
    <name type="scientific">Desulfotalea psychrophila</name>
    <dbReference type="NCBI Taxonomy" id="84980"/>
    <lineage>
        <taxon>Bacteria</taxon>
        <taxon>Pseudomonadati</taxon>
        <taxon>Thermodesulfobacteriota</taxon>
        <taxon>Desulfobulbia</taxon>
        <taxon>Desulfobulbales</taxon>
        <taxon>Desulfocapsaceae</taxon>
        <taxon>Desulfotalea</taxon>
    </lineage>
</organism>
<dbReference type="Proteomes" id="UP000717534">
    <property type="component" value="Unassembled WGS sequence"/>
</dbReference>
<reference evidence="5 6" key="1">
    <citation type="submission" date="2021-02" db="EMBL/GenBank/DDBJ databases">
        <title>Activity-based single-cell genomes from oceanic crustal fluid captures similar information to metagenomic and metatranscriptomic surveys with orders of magnitude less sampling.</title>
        <authorList>
            <person name="D'Angelo T.S."/>
            <person name="Orcutt B.N."/>
        </authorList>
    </citation>
    <scope>NUCLEOTIDE SEQUENCE [LARGE SCALE GENOMIC DNA]</scope>
    <source>
        <strain evidence="5">AH-315-G02</strain>
    </source>
</reference>
<feature type="transmembrane region" description="Helical" evidence="3">
    <location>
        <begin position="7"/>
        <end position="25"/>
    </location>
</feature>
<keyword evidence="1" id="KW-0645">Protease</keyword>
<name>A0ABS3ATT4_9BACT</name>
<evidence type="ECO:0000313" key="6">
    <source>
        <dbReference type="Proteomes" id="UP000717534"/>
    </source>
</evidence>
<feature type="domain" description="Peptidase M41 FtsH extracellular" evidence="4">
    <location>
        <begin position="10"/>
        <end position="94"/>
    </location>
</feature>
<gene>
    <name evidence="5" type="ORF">JYU06_02485</name>
</gene>
<evidence type="ECO:0000313" key="5">
    <source>
        <dbReference type="EMBL" id="MBN4068377.1"/>
    </source>
</evidence>
<dbReference type="Gene3D" id="3.30.720.210">
    <property type="match status" value="1"/>
</dbReference>
<sequence length="115" mass="13014">MNTFYKNLSMWLVIGLSMILLFNLFNTPQGQSTSLTYSQFIAAVESRDISQVQISGDIVSGNMRDGTAFRTVYPVNDDEMISILRNSGTDISVKEVQRDSLMMTLFVSWFPMLLL</sequence>
<evidence type="ECO:0000256" key="3">
    <source>
        <dbReference type="SAM" id="Phobius"/>
    </source>
</evidence>
<accession>A0ABS3ATT4</accession>